<dbReference type="EMBL" id="RMBX01000011">
    <property type="protein sequence ID" value="RPD39528.1"/>
    <property type="molecule type" value="Genomic_DNA"/>
</dbReference>
<gene>
    <name evidence="4" type="ORF">EG028_20655</name>
</gene>
<dbReference type="InterPro" id="IPR036291">
    <property type="entry name" value="NAD(P)-bd_dom_sf"/>
</dbReference>
<dbReference type="PANTHER" id="PTHR48106:SF13">
    <property type="entry name" value="QUINONE OXIDOREDUCTASE-RELATED"/>
    <property type="match status" value="1"/>
</dbReference>
<dbReference type="Pfam" id="PF00107">
    <property type="entry name" value="ADH_zinc_N"/>
    <property type="match status" value="1"/>
</dbReference>
<protein>
    <submittedName>
        <fullName evidence="4">Zinc-binding alcohol dehydrogenase family protein</fullName>
    </submittedName>
</protein>
<keyword evidence="1" id="KW-0521">NADP</keyword>
<dbReference type="SMART" id="SM00829">
    <property type="entry name" value="PKS_ER"/>
    <property type="match status" value="1"/>
</dbReference>
<dbReference type="InterPro" id="IPR013154">
    <property type="entry name" value="ADH-like_N"/>
</dbReference>
<dbReference type="AlphaFoldDB" id="A0A3N4M849"/>
<dbReference type="GO" id="GO:0005829">
    <property type="term" value="C:cytosol"/>
    <property type="evidence" value="ECO:0007669"/>
    <property type="project" value="TreeGrafter"/>
</dbReference>
<dbReference type="GO" id="GO:0035925">
    <property type="term" value="F:mRNA 3'-UTR AU-rich region binding"/>
    <property type="evidence" value="ECO:0007669"/>
    <property type="project" value="TreeGrafter"/>
</dbReference>
<organism evidence="4 5">
    <name type="scientific">Chitinophaga barathri</name>
    <dbReference type="NCBI Taxonomy" id="1647451"/>
    <lineage>
        <taxon>Bacteria</taxon>
        <taxon>Pseudomonadati</taxon>
        <taxon>Bacteroidota</taxon>
        <taxon>Chitinophagia</taxon>
        <taxon>Chitinophagales</taxon>
        <taxon>Chitinophagaceae</taxon>
        <taxon>Chitinophaga</taxon>
    </lineage>
</organism>
<feature type="domain" description="Enoyl reductase (ER)" evidence="3">
    <location>
        <begin position="21"/>
        <end position="324"/>
    </location>
</feature>
<dbReference type="InterPro" id="IPR011032">
    <property type="entry name" value="GroES-like_sf"/>
</dbReference>
<comment type="caution">
    <text evidence="4">The sequence shown here is derived from an EMBL/GenBank/DDBJ whole genome shotgun (WGS) entry which is preliminary data.</text>
</comment>
<accession>A0A3N4M849</accession>
<dbReference type="InterPro" id="IPR020843">
    <property type="entry name" value="ER"/>
</dbReference>
<evidence type="ECO:0000313" key="5">
    <source>
        <dbReference type="Proteomes" id="UP000279089"/>
    </source>
</evidence>
<reference evidence="5" key="1">
    <citation type="submission" date="2018-11" db="EMBL/GenBank/DDBJ databases">
        <title>Chitinophaga lutea sp.nov., isolate from arsenic contaminated soil.</title>
        <authorList>
            <person name="Zong Y."/>
        </authorList>
    </citation>
    <scope>NUCLEOTIDE SEQUENCE [LARGE SCALE GENOMIC DNA]</scope>
    <source>
        <strain evidence="5">YLT18</strain>
    </source>
</reference>
<proteinExistence type="predicted"/>
<sequence length="326" mass="34723">MKSSLRPKKTNMKTIMLTGRGGPEVLEMTDTVKPSPQAGELLVRVSAIGINYANVLIRQGVYMGDHPLPFVMMAELEGVIEAVGEGVTGMKPGQRVTGVAARGYAEYATLRADETYLLPDDLPHGQGLLAQGLTARYLLAQAQGYRSVLITAAAGGVGSFAIQLAKQEGATNVIGLVGDKSKIGFVNSLGADHCFSYLEEGWQQLVSQATGGTGTDLILDAIGGDISTALLPQLSTNGTMITYGNTSGKPVQVDGNLLSFKAGRIKGASIMNASREDQREWFYKMIGQLKKGELKTTLTFFPFEKAVEAYRAIDSRIATGKIVLSL</sequence>
<name>A0A3N4M849_9BACT</name>
<dbReference type="InterPro" id="IPR013149">
    <property type="entry name" value="ADH-like_C"/>
</dbReference>
<dbReference type="GO" id="GO:0003960">
    <property type="term" value="F:quinone reductase (NADPH) activity"/>
    <property type="evidence" value="ECO:0007669"/>
    <property type="project" value="TreeGrafter"/>
</dbReference>
<evidence type="ECO:0000256" key="1">
    <source>
        <dbReference type="ARBA" id="ARBA00022857"/>
    </source>
</evidence>
<evidence type="ECO:0000313" key="4">
    <source>
        <dbReference type="EMBL" id="RPD39528.1"/>
    </source>
</evidence>
<dbReference type="Gene3D" id="3.40.50.720">
    <property type="entry name" value="NAD(P)-binding Rossmann-like Domain"/>
    <property type="match status" value="1"/>
</dbReference>
<dbReference type="GO" id="GO:0070402">
    <property type="term" value="F:NADPH binding"/>
    <property type="evidence" value="ECO:0007669"/>
    <property type="project" value="TreeGrafter"/>
</dbReference>
<dbReference type="Pfam" id="PF08240">
    <property type="entry name" value="ADH_N"/>
    <property type="match status" value="1"/>
</dbReference>
<dbReference type="OrthoDB" id="9787435at2"/>
<dbReference type="PANTHER" id="PTHR48106">
    <property type="entry name" value="QUINONE OXIDOREDUCTASE PIG3-RELATED"/>
    <property type="match status" value="1"/>
</dbReference>
<evidence type="ECO:0000256" key="2">
    <source>
        <dbReference type="ARBA" id="ARBA00023002"/>
    </source>
</evidence>
<keyword evidence="5" id="KW-1185">Reference proteome</keyword>
<evidence type="ECO:0000259" key="3">
    <source>
        <dbReference type="SMART" id="SM00829"/>
    </source>
</evidence>
<keyword evidence="2" id="KW-0560">Oxidoreductase</keyword>
<dbReference type="Proteomes" id="UP000279089">
    <property type="component" value="Unassembled WGS sequence"/>
</dbReference>
<dbReference type="SUPFAM" id="SSF50129">
    <property type="entry name" value="GroES-like"/>
    <property type="match status" value="1"/>
</dbReference>
<dbReference type="Gene3D" id="3.90.180.10">
    <property type="entry name" value="Medium-chain alcohol dehydrogenases, catalytic domain"/>
    <property type="match status" value="1"/>
</dbReference>
<dbReference type="SUPFAM" id="SSF51735">
    <property type="entry name" value="NAD(P)-binding Rossmann-fold domains"/>
    <property type="match status" value="1"/>
</dbReference>